<dbReference type="Pfam" id="PF06042">
    <property type="entry name" value="NTP_transf_6"/>
    <property type="match status" value="1"/>
</dbReference>
<evidence type="ECO:0000313" key="2">
    <source>
        <dbReference type="Proteomes" id="UP001501496"/>
    </source>
</evidence>
<dbReference type="InterPro" id="IPR009267">
    <property type="entry name" value="NTP_transf_6"/>
</dbReference>
<dbReference type="RefSeq" id="WP_344789073.1">
    <property type="nucleotide sequence ID" value="NZ_BAABCA010000006.1"/>
</dbReference>
<proteinExistence type="predicted"/>
<dbReference type="Proteomes" id="UP001501496">
    <property type="component" value="Unassembled WGS sequence"/>
</dbReference>
<organism evidence="1 2">
    <name type="scientific">Postechiella marina</name>
    <dbReference type="NCBI Taxonomy" id="943941"/>
    <lineage>
        <taxon>Bacteria</taxon>
        <taxon>Pseudomonadati</taxon>
        <taxon>Bacteroidota</taxon>
        <taxon>Flavobacteriia</taxon>
        <taxon>Flavobacteriales</taxon>
        <taxon>Flavobacteriaceae</taxon>
        <taxon>Postechiella</taxon>
    </lineage>
</organism>
<reference evidence="2" key="1">
    <citation type="journal article" date="2019" name="Int. J. Syst. Evol. Microbiol.">
        <title>The Global Catalogue of Microorganisms (GCM) 10K type strain sequencing project: providing services to taxonomists for standard genome sequencing and annotation.</title>
        <authorList>
            <consortium name="The Broad Institute Genomics Platform"/>
            <consortium name="The Broad Institute Genome Sequencing Center for Infectious Disease"/>
            <person name="Wu L."/>
            <person name="Ma J."/>
        </authorList>
    </citation>
    <scope>NUCLEOTIDE SEQUENCE [LARGE SCALE GENOMIC DNA]</scope>
    <source>
        <strain evidence="2">JCM 17630</strain>
    </source>
</reference>
<comment type="caution">
    <text evidence="1">The sequence shown here is derived from an EMBL/GenBank/DDBJ whole genome shotgun (WGS) entry which is preliminary data.</text>
</comment>
<accession>A0ABP8CF36</accession>
<dbReference type="PANTHER" id="PTHR39166">
    <property type="entry name" value="BLL1166 PROTEIN"/>
    <property type="match status" value="1"/>
</dbReference>
<keyword evidence="2" id="KW-1185">Reference proteome</keyword>
<dbReference type="PANTHER" id="PTHR39166:SF1">
    <property type="entry name" value="BLL1166 PROTEIN"/>
    <property type="match status" value="1"/>
</dbReference>
<evidence type="ECO:0000313" key="1">
    <source>
        <dbReference type="EMBL" id="GAA4238533.1"/>
    </source>
</evidence>
<name>A0ABP8CF36_9FLAO</name>
<gene>
    <name evidence="1" type="ORF">GCM10022291_29360</name>
</gene>
<dbReference type="EMBL" id="BAABCA010000006">
    <property type="protein sequence ID" value="GAA4238533.1"/>
    <property type="molecule type" value="Genomic_DNA"/>
</dbReference>
<sequence length="180" mass="21380">MQKLENKLIEIIESDLWMTNILKTVRDLNLNDCWIGAGFVRNKIWDKKHGKDRTELNDIDVIYFDKLNPSKKYDLQIENKLKNINSNLNWSVKNQARMHIRNGHQPYTNCKHAISFWPETATAVAVRLNSKNKVKFIAPHGLDDLFNLIVRPTPKFDLTIYHTRIKNKRWKEQWNKLEIV</sequence>
<protein>
    <submittedName>
        <fullName evidence="1">Nucleotidyltransferase family protein</fullName>
    </submittedName>
</protein>